<dbReference type="EMBL" id="CM009302">
    <property type="protein sequence ID" value="RQO98802.1"/>
    <property type="molecule type" value="Genomic_DNA"/>
</dbReference>
<reference evidence="3 4" key="1">
    <citation type="journal article" date="2006" name="Science">
        <title>The genome of black cottonwood, Populus trichocarpa (Torr. &amp; Gray).</title>
        <authorList>
            <person name="Tuskan G.A."/>
            <person name="Difazio S."/>
            <person name="Jansson S."/>
            <person name="Bohlmann J."/>
            <person name="Grigoriev I."/>
            <person name="Hellsten U."/>
            <person name="Putnam N."/>
            <person name="Ralph S."/>
            <person name="Rombauts S."/>
            <person name="Salamov A."/>
            <person name="Schein J."/>
            <person name="Sterck L."/>
            <person name="Aerts A."/>
            <person name="Bhalerao R.R."/>
            <person name="Bhalerao R.P."/>
            <person name="Blaudez D."/>
            <person name="Boerjan W."/>
            <person name="Brun A."/>
            <person name="Brunner A."/>
            <person name="Busov V."/>
            <person name="Campbell M."/>
            <person name="Carlson J."/>
            <person name="Chalot M."/>
            <person name="Chapman J."/>
            <person name="Chen G.L."/>
            <person name="Cooper D."/>
            <person name="Coutinho P.M."/>
            <person name="Couturier J."/>
            <person name="Covert S."/>
            <person name="Cronk Q."/>
            <person name="Cunningham R."/>
            <person name="Davis J."/>
            <person name="Degroeve S."/>
            <person name="Dejardin A."/>
            <person name="Depamphilis C."/>
            <person name="Detter J."/>
            <person name="Dirks B."/>
            <person name="Dubchak I."/>
            <person name="Duplessis S."/>
            <person name="Ehlting J."/>
            <person name="Ellis B."/>
            <person name="Gendler K."/>
            <person name="Goodstein D."/>
            <person name="Gribskov M."/>
            <person name="Grimwood J."/>
            <person name="Groover A."/>
            <person name="Gunter L."/>
            <person name="Hamberger B."/>
            <person name="Heinze B."/>
            <person name="Helariutta Y."/>
            <person name="Henrissat B."/>
            <person name="Holligan D."/>
            <person name="Holt R."/>
            <person name="Huang W."/>
            <person name="Islam-Faridi N."/>
            <person name="Jones S."/>
            <person name="Jones-Rhoades M."/>
            <person name="Jorgensen R."/>
            <person name="Joshi C."/>
            <person name="Kangasjarvi J."/>
            <person name="Karlsson J."/>
            <person name="Kelleher C."/>
            <person name="Kirkpatrick R."/>
            <person name="Kirst M."/>
            <person name="Kohler A."/>
            <person name="Kalluri U."/>
            <person name="Larimer F."/>
            <person name="Leebens-Mack J."/>
            <person name="Leple J.C."/>
            <person name="Locascio P."/>
            <person name="Lou Y."/>
            <person name="Lucas S."/>
            <person name="Martin F."/>
            <person name="Montanini B."/>
            <person name="Napoli C."/>
            <person name="Nelson D.R."/>
            <person name="Nelson C."/>
            <person name="Nieminen K."/>
            <person name="Nilsson O."/>
            <person name="Pereda V."/>
            <person name="Peter G."/>
            <person name="Philippe R."/>
            <person name="Pilate G."/>
            <person name="Poliakov A."/>
            <person name="Razumovskaya J."/>
            <person name="Richardson P."/>
            <person name="Rinaldi C."/>
            <person name="Ritland K."/>
            <person name="Rouze P."/>
            <person name="Ryaboy D."/>
            <person name="Schmutz J."/>
            <person name="Schrader J."/>
            <person name="Segerman B."/>
            <person name="Shin H."/>
            <person name="Siddiqui A."/>
            <person name="Sterky F."/>
            <person name="Terry A."/>
            <person name="Tsai C.J."/>
            <person name="Uberbacher E."/>
            <person name="Unneberg P."/>
            <person name="Vahala J."/>
            <person name="Wall K."/>
            <person name="Wessler S."/>
            <person name="Yang G."/>
            <person name="Yin T."/>
            <person name="Douglas C."/>
            <person name="Marra M."/>
            <person name="Sandberg G."/>
            <person name="Van de Peer Y."/>
            <person name="Rokhsar D."/>
        </authorList>
    </citation>
    <scope>NUCLEOTIDE SEQUENCE [LARGE SCALE GENOMIC DNA]</scope>
    <source>
        <strain evidence="4">cv. Nisqually</strain>
    </source>
</reference>
<organism evidence="3 4">
    <name type="scientific">Populus trichocarpa</name>
    <name type="common">Western balsam poplar</name>
    <name type="synonym">Populus balsamifera subsp. trichocarpa</name>
    <dbReference type="NCBI Taxonomy" id="3694"/>
    <lineage>
        <taxon>Eukaryota</taxon>
        <taxon>Viridiplantae</taxon>
        <taxon>Streptophyta</taxon>
        <taxon>Embryophyta</taxon>
        <taxon>Tracheophyta</taxon>
        <taxon>Spermatophyta</taxon>
        <taxon>Magnoliopsida</taxon>
        <taxon>eudicotyledons</taxon>
        <taxon>Gunneridae</taxon>
        <taxon>Pentapetalae</taxon>
        <taxon>rosids</taxon>
        <taxon>fabids</taxon>
        <taxon>Malpighiales</taxon>
        <taxon>Salicaceae</taxon>
        <taxon>Saliceae</taxon>
        <taxon>Populus</taxon>
    </lineage>
</organism>
<gene>
    <name evidence="3" type="ORF">POPTR_013G009000</name>
</gene>
<dbReference type="AlphaFoldDB" id="A0A3N7FW93"/>
<dbReference type="InterPro" id="IPR057939">
    <property type="entry name" value="TRF2_HOY1_PH"/>
</dbReference>
<feature type="compositionally biased region" description="Polar residues" evidence="1">
    <location>
        <begin position="101"/>
        <end position="119"/>
    </location>
</feature>
<sequence>MVEEHGGFHLWAGGDNGNGFEDSEDFERLLYGNNDNESNELGFEVNQKIIDTPKLSHDQQDEMARKLMQLNPLGLHLSITPNLMNSITNPNYTTTVEAGATCESSDQSRTSSDFGQQPMSEKLKASNFAATFIKIGSWERKSRNEGDLVAKCYFAKKKLVWELLKGGLKNKIEIQWNDIIGINALMQENRLGILQIELNQPPTFHEETDPQPRKHTIWKPASDFTGGQASICRRHFLTFPAGYLDKHYEKLLLNEPRLFELSKQSFPTLKNPYFRSKFYGYRGISFDFNRSGQDIHPGMQFNYPNFPPHPVQIQHLQPYGHTGLSSFKEIPSPSSVMDFSPSDTCNVPESRRIALWGQGTSNYTDALARNQGLVPGVPSTEVHPAVPLQNYNFTSSGQVAEFNNNYAAKALSDLENQLLGDMQVGSYDEKYHMERVLSLNQLVNLNEKVNPESNNASQETFYSQDSSAEENLVFSTGENANEISGQFYEQQPITSMPQIHTANLLMPQQWNNLPYDCVNSPNLTVDELGHVKNFNSSNWS</sequence>
<evidence type="ECO:0000256" key="1">
    <source>
        <dbReference type="SAM" id="MobiDB-lite"/>
    </source>
</evidence>
<feature type="domain" description="TRF2/HOY1 PH-like" evidence="2">
    <location>
        <begin position="127"/>
        <end position="244"/>
    </location>
</feature>
<dbReference type="Proteomes" id="UP000006729">
    <property type="component" value="Chromosome 13"/>
</dbReference>
<protein>
    <recommendedName>
        <fullName evidence="2">TRF2/HOY1 PH-like domain-containing protein</fullName>
    </recommendedName>
</protein>
<evidence type="ECO:0000313" key="4">
    <source>
        <dbReference type="Proteomes" id="UP000006729"/>
    </source>
</evidence>
<evidence type="ECO:0000259" key="2">
    <source>
        <dbReference type="Pfam" id="PF24818"/>
    </source>
</evidence>
<evidence type="ECO:0000313" key="3">
    <source>
        <dbReference type="EMBL" id="RQO98802.1"/>
    </source>
</evidence>
<dbReference type="InParanoid" id="A0A3N7FW93"/>
<name>A0A3N7FW93_POPTR</name>
<dbReference type="Pfam" id="PF24818">
    <property type="entry name" value="PH_TRF2_HOY1"/>
    <property type="match status" value="1"/>
</dbReference>
<proteinExistence type="predicted"/>
<accession>A0A3N7FW93</accession>
<keyword evidence="4" id="KW-1185">Reference proteome</keyword>
<dbReference type="PANTHER" id="PTHR33494:SF5">
    <property type="entry name" value="F10A16.6 PROTEIN"/>
    <property type="match status" value="1"/>
</dbReference>
<dbReference type="PANTHER" id="PTHR33494">
    <property type="entry name" value="OS02G0793800 PROTEIN"/>
    <property type="match status" value="1"/>
</dbReference>
<feature type="region of interest" description="Disordered" evidence="1">
    <location>
        <begin position="101"/>
        <end position="120"/>
    </location>
</feature>